<dbReference type="EMBL" id="JALJOR010000015">
    <property type="protein sequence ID" value="KAK9805623.1"/>
    <property type="molecule type" value="Genomic_DNA"/>
</dbReference>
<keyword evidence="2" id="KW-1185">Reference proteome</keyword>
<dbReference type="AlphaFoldDB" id="A0AAW1P766"/>
<comment type="caution">
    <text evidence="1">The sequence shown here is derived from an EMBL/GenBank/DDBJ whole genome shotgun (WGS) entry which is preliminary data.</text>
</comment>
<dbReference type="Proteomes" id="UP001489004">
    <property type="component" value="Unassembled WGS sequence"/>
</dbReference>
<gene>
    <name evidence="1" type="ORF">WJX72_008641</name>
</gene>
<proteinExistence type="predicted"/>
<protein>
    <submittedName>
        <fullName evidence="1">Uncharacterized protein</fullName>
    </submittedName>
</protein>
<reference evidence="1 2" key="1">
    <citation type="journal article" date="2024" name="Nat. Commun.">
        <title>Phylogenomics reveals the evolutionary origins of lichenization in chlorophyte algae.</title>
        <authorList>
            <person name="Puginier C."/>
            <person name="Libourel C."/>
            <person name="Otte J."/>
            <person name="Skaloud P."/>
            <person name="Haon M."/>
            <person name="Grisel S."/>
            <person name="Petersen M."/>
            <person name="Berrin J.G."/>
            <person name="Delaux P.M."/>
            <person name="Dal Grande F."/>
            <person name="Keller J."/>
        </authorList>
    </citation>
    <scope>NUCLEOTIDE SEQUENCE [LARGE SCALE GENOMIC DNA]</scope>
    <source>
        <strain evidence="1 2">SAG 2043</strain>
    </source>
</reference>
<sequence length="455" mass="49381">MLASVAEMIQRCSCTGAGYTSQGAAIPKAIVARRHKLGLTLSDNFARAESCSDLIAEVQRAIDYDALTTAGPISYALYRLAEWDVRTDEVDGVVVQLAEVATQCADKFESRYLANTLWALAELDVPITSVQPLIEATIGSQPVHTKRSNLNRYWPNLEDLALLIHAFSAFAAKGYTPDAGTVQFVEDLASDIAERMRNASELWGGSLAILSQFVCSYAELHASKWPRADSSCPDRCSRSVAELCDVIAIRLRKHLLNKHSQAAGHLQWRPRQLVALVQGYSILQHYNSHVAGMLDEVAKLAKREVHRPGDLAELLRCFGALGHRTVAVPDLLAATAAKVKLKLADQISMDSCTGAAPAYNHADHGYGDDLMGEREFDRPSFAEEIAAVLHAFHSLGYHPGPTMLQAATAVLIRQQGDLSPQHAASVLEAYEAFGQPAGPLLKAAMRGRMNLGMAA</sequence>
<organism evidence="1 2">
    <name type="scientific">[Myrmecia] bisecta</name>
    <dbReference type="NCBI Taxonomy" id="41462"/>
    <lineage>
        <taxon>Eukaryota</taxon>
        <taxon>Viridiplantae</taxon>
        <taxon>Chlorophyta</taxon>
        <taxon>core chlorophytes</taxon>
        <taxon>Trebouxiophyceae</taxon>
        <taxon>Trebouxiales</taxon>
        <taxon>Trebouxiaceae</taxon>
        <taxon>Myrmecia</taxon>
    </lineage>
</organism>
<evidence type="ECO:0000313" key="2">
    <source>
        <dbReference type="Proteomes" id="UP001489004"/>
    </source>
</evidence>
<evidence type="ECO:0000313" key="1">
    <source>
        <dbReference type="EMBL" id="KAK9805623.1"/>
    </source>
</evidence>
<accession>A0AAW1P766</accession>
<name>A0AAW1P766_9CHLO</name>